<dbReference type="PATRIC" id="fig|1230460.4.peg.716"/>
<sequence length="183" mass="21308">MNEKEAVQRTVAVLKESLPDDVTVRTEGGGEFMELPCVIISWSTRRLERLEGNIPYAGVKRDENGIAVSEVLNAYFEMRLDLWVKTYDDEPIRMADEPHWGEEGRDELVNMVHETFLPFEMHPSKFHEDTFEWQVGDGLSQSVPTEEPNWFETDQTVKFRYVKEYTNDDVDTLEIIERNVTST</sequence>
<dbReference type="OrthoDB" id="346308at2157"/>
<dbReference type="EMBL" id="AOHX01000026">
    <property type="protein sequence ID" value="ELY47305.1"/>
    <property type="molecule type" value="Genomic_DNA"/>
</dbReference>
<dbReference type="AlphaFoldDB" id="L9WCT1"/>
<protein>
    <submittedName>
        <fullName evidence="1">Uncharacterized protein</fullName>
    </submittedName>
</protein>
<comment type="caution">
    <text evidence="1">The sequence shown here is derived from an EMBL/GenBank/DDBJ whole genome shotgun (WGS) entry which is preliminary data.</text>
</comment>
<reference evidence="1 2" key="1">
    <citation type="journal article" date="2014" name="PLoS Genet.">
        <title>Phylogenetically driven sequencing of extremely halophilic archaea reveals strategies for static and dynamic osmo-response.</title>
        <authorList>
            <person name="Becker E.A."/>
            <person name="Seitzer P.M."/>
            <person name="Tritt A."/>
            <person name="Larsen D."/>
            <person name="Krusor M."/>
            <person name="Yao A.I."/>
            <person name="Wu D."/>
            <person name="Madern D."/>
            <person name="Eisen J.A."/>
            <person name="Darling A.E."/>
            <person name="Facciotti M.T."/>
        </authorList>
    </citation>
    <scope>NUCLEOTIDE SEQUENCE [LARGE SCALE GENOMIC DNA]</scope>
    <source>
        <strain evidence="1 2">JCM 14089</strain>
    </source>
</reference>
<dbReference type="STRING" id="1230460.C495_03567"/>
<name>L9WCT1_9EURY</name>
<keyword evidence="2" id="KW-1185">Reference proteome</keyword>
<organism evidence="1 2">
    <name type="scientific">Natronorubrum sulfidifaciens JCM 14089</name>
    <dbReference type="NCBI Taxonomy" id="1230460"/>
    <lineage>
        <taxon>Archaea</taxon>
        <taxon>Methanobacteriati</taxon>
        <taxon>Methanobacteriota</taxon>
        <taxon>Stenosarchaea group</taxon>
        <taxon>Halobacteria</taxon>
        <taxon>Halobacteriales</taxon>
        <taxon>Natrialbaceae</taxon>
        <taxon>Natronorubrum</taxon>
    </lineage>
</organism>
<proteinExistence type="predicted"/>
<evidence type="ECO:0000313" key="2">
    <source>
        <dbReference type="Proteomes" id="UP000011661"/>
    </source>
</evidence>
<accession>L9WCT1</accession>
<gene>
    <name evidence="1" type="ORF">C495_03567</name>
</gene>
<evidence type="ECO:0000313" key="1">
    <source>
        <dbReference type="EMBL" id="ELY47305.1"/>
    </source>
</evidence>
<dbReference type="RefSeq" id="WP_008160079.1">
    <property type="nucleotide sequence ID" value="NZ_AOHX01000026.1"/>
</dbReference>
<dbReference type="Proteomes" id="UP000011661">
    <property type="component" value="Unassembled WGS sequence"/>
</dbReference>